<name>A0ABR4C840_9HELO</name>
<evidence type="ECO:0000256" key="1">
    <source>
        <dbReference type="SAM" id="MobiDB-lite"/>
    </source>
</evidence>
<keyword evidence="3" id="KW-1185">Reference proteome</keyword>
<feature type="compositionally biased region" description="Low complexity" evidence="1">
    <location>
        <begin position="208"/>
        <end position="226"/>
    </location>
</feature>
<organism evidence="2 3">
    <name type="scientific">Oculimacula yallundae</name>
    <dbReference type="NCBI Taxonomy" id="86028"/>
    <lineage>
        <taxon>Eukaryota</taxon>
        <taxon>Fungi</taxon>
        <taxon>Dikarya</taxon>
        <taxon>Ascomycota</taxon>
        <taxon>Pezizomycotina</taxon>
        <taxon>Leotiomycetes</taxon>
        <taxon>Helotiales</taxon>
        <taxon>Ploettnerulaceae</taxon>
        <taxon>Oculimacula</taxon>
    </lineage>
</organism>
<gene>
    <name evidence="2" type="ORF">VTL71DRAFT_2172</name>
</gene>
<accession>A0ABR4C840</accession>
<comment type="caution">
    <text evidence="2">The sequence shown here is derived from an EMBL/GenBank/DDBJ whole genome shotgun (WGS) entry which is preliminary data.</text>
</comment>
<feature type="region of interest" description="Disordered" evidence="1">
    <location>
        <begin position="20"/>
        <end position="112"/>
    </location>
</feature>
<evidence type="ECO:0000313" key="2">
    <source>
        <dbReference type="EMBL" id="KAL2066101.1"/>
    </source>
</evidence>
<dbReference type="EMBL" id="JAZHXI010000011">
    <property type="protein sequence ID" value="KAL2066101.1"/>
    <property type="molecule type" value="Genomic_DNA"/>
</dbReference>
<protein>
    <submittedName>
        <fullName evidence="2">Uncharacterized protein</fullName>
    </submittedName>
</protein>
<feature type="compositionally biased region" description="Basic and acidic residues" evidence="1">
    <location>
        <begin position="69"/>
        <end position="82"/>
    </location>
</feature>
<feature type="region of interest" description="Disordered" evidence="1">
    <location>
        <begin position="304"/>
        <end position="341"/>
    </location>
</feature>
<evidence type="ECO:0000313" key="3">
    <source>
        <dbReference type="Proteomes" id="UP001595075"/>
    </source>
</evidence>
<dbReference type="Proteomes" id="UP001595075">
    <property type="component" value="Unassembled WGS sequence"/>
</dbReference>
<proteinExistence type="predicted"/>
<sequence>MSFHIPANGHAYFMAKNAITNKSSSDREPEMSSPPTLTIREETGTLNTDQQLNPPNVAVSSSSNTVDPSQRRRSWDDGRAGSESEEQDRASVAPIRSSFPDQANTPKGTAKGFCAPNTHIEMAASSMALKVSNRNKRKYAAKNTRAAKKFTPAIEQAIDQAAKSLIILENREEERFAQAALESTQFDSPIDVRRTSAPATGPSHNESLSRSPSGSPSQTPSPKSSSWDFDRTINRIADAKGFSNKRRVNAKALMKADSGGNIKNWADRMRATNEDLRDSLDPEYVGKKAALAKRQAQRRAILAHSGETAAQEGIKDEDEDGAGAGAADEDEAEVSEYDPSS</sequence>
<feature type="compositionally biased region" description="Acidic residues" evidence="1">
    <location>
        <begin position="315"/>
        <end position="341"/>
    </location>
</feature>
<feature type="compositionally biased region" description="Polar residues" evidence="1">
    <location>
        <begin position="44"/>
        <end position="54"/>
    </location>
</feature>
<feature type="region of interest" description="Disordered" evidence="1">
    <location>
        <begin position="187"/>
        <end position="230"/>
    </location>
</feature>
<reference evidence="2 3" key="1">
    <citation type="journal article" date="2024" name="Commun. Biol.">
        <title>Comparative genomic analysis of thermophilic fungi reveals convergent evolutionary adaptations and gene losses.</title>
        <authorList>
            <person name="Steindorff A.S."/>
            <person name="Aguilar-Pontes M.V."/>
            <person name="Robinson A.J."/>
            <person name="Andreopoulos B."/>
            <person name="LaButti K."/>
            <person name="Kuo A."/>
            <person name="Mondo S."/>
            <person name="Riley R."/>
            <person name="Otillar R."/>
            <person name="Haridas S."/>
            <person name="Lipzen A."/>
            <person name="Grimwood J."/>
            <person name="Schmutz J."/>
            <person name="Clum A."/>
            <person name="Reid I.D."/>
            <person name="Moisan M.C."/>
            <person name="Butler G."/>
            <person name="Nguyen T.T.M."/>
            <person name="Dewar K."/>
            <person name="Conant G."/>
            <person name="Drula E."/>
            <person name="Henrissat B."/>
            <person name="Hansel C."/>
            <person name="Singer S."/>
            <person name="Hutchinson M.I."/>
            <person name="de Vries R.P."/>
            <person name="Natvig D.O."/>
            <person name="Powell A.J."/>
            <person name="Tsang A."/>
            <person name="Grigoriev I.V."/>
        </authorList>
    </citation>
    <scope>NUCLEOTIDE SEQUENCE [LARGE SCALE GENOMIC DNA]</scope>
    <source>
        <strain evidence="2 3">CBS 494.80</strain>
    </source>
</reference>